<keyword evidence="1" id="KW-0723">Serine/threonine-protein kinase</keyword>
<dbReference type="EMBL" id="MSIE01000011">
    <property type="protein sequence ID" value="OLF18121.1"/>
    <property type="molecule type" value="Genomic_DNA"/>
</dbReference>
<feature type="domain" description="MEDS" evidence="3">
    <location>
        <begin position="14"/>
        <end position="159"/>
    </location>
</feature>
<dbReference type="STRING" id="1912961.BU204_08280"/>
<dbReference type="PANTHER" id="PTHR35526:SF3">
    <property type="entry name" value="ANTI-SIGMA-F FACTOR RSBW"/>
    <property type="match status" value="1"/>
</dbReference>
<evidence type="ECO:0000259" key="3">
    <source>
        <dbReference type="Pfam" id="PF14417"/>
    </source>
</evidence>
<feature type="domain" description="Histidine kinase/HSP90-like ATPase" evidence="2">
    <location>
        <begin position="204"/>
        <end position="318"/>
    </location>
</feature>
<dbReference type="CDD" id="cd16936">
    <property type="entry name" value="HATPase_RsbW-like"/>
    <property type="match status" value="1"/>
</dbReference>
<dbReference type="InterPro" id="IPR047718">
    <property type="entry name" value="RsbA-like_anti_sig"/>
</dbReference>
<dbReference type="GO" id="GO:0004674">
    <property type="term" value="F:protein serine/threonine kinase activity"/>
    <property type="evidence" value="ECO:0007669"/>
    <property type="project" value="UniProtKB-KW"/>
</dbReference>
<comment type="caution">
    <text evidence="4">The sequence shown here is derived from an EMBL/GenBank/DDBJ whole genome shotgun (WGS) entry which is preliminary data.</text>
</comment>
<name>A0A1Q8CUT0_9PSEU</name>
<organism evidence="4 5">
    <name type="scientific">Actinophytocola xanthii</name>
    <dbReference type="NCBI Taxonomy" id="1912961"/>
    <lineage>
        <taxon>Bacteria</taxon>
        <taxon>Bacillati</taxon>
        <taxon>Actinomycetota</taxon>
        <taxon>Actinomycetes</taxon>
        <taxon>Pseudonocardiales</taxon>
        <taxon>Pseudonocardiaceae</taxon>
    </lineage>
</organism>
<dbReference type="InterPro" id="IPR025847">
    <property type="entry name" value="MEDS_domain"/>
</dbReference>
<keyword evidence="5" id="KW-1185">Reference proteome</keyword>
<dbReference type="InterPro" id="IPR003594">
    <property type="entry name" value="HATPase_dom"/>
</dbReference>
<dbReference type="Gene3D" id="3.30.565.10">
    <property type="entry name" value="Histidine kinase-like ATPase, C-terminal domain"/>
    <property type="match status" value="1"/>
</dbReference>
<dbReference type="OrthoDB" id="4088450at2"/>
<reference evidence="4 5" key="1">
    <citation type="submission" date="2016-12" db="EMBL/GenBank/DDBJ databases">
        <title>The draft genome sequence of Actinophytocola sp. 11-183.</title>
        <authorList>
            <person name="Wang W."/>
            <person name="Yuan L."/>
        </authorList>
    </citation>
    <scope>NUCLEOTIDE SEQUENCE [LARGE SCALE GENOMIC DNA]</scope>
    <source>
        <strain evidence="4 5">11-183</strain>
    </source>
</reference>
<dbReference type="RefSeq" id="WP_075124980.1">
    <property type="nucleotide sequence ID" value="NZ_MSIE01000011.1"/>
</dbReference>
<evidence type="ECO:0000256" key="1">
    <source>
        <dbReference type="ARBA" id="ARBA00022527"/>
    </source>
</evidence>
<dbReference type="Proteomes" id="UP000185596">
    <property type="component" value="Unassembled WGS sequence"/>
</dbReference>
<dbReference type="InterPro" id="IPR050267">
    <property type="entry name" value="Anti-sigma-factor_SerPK"/>
</dbReference>
<accession>A0A1Q8CUT0</accession>
<evidence type="ECO:0000313" key="4">
    <source>
        <dbReference type="EMBL" id="OLF18121.1"/>
    </source>
</evidence>
<dbReference type="Pfam" id="PF14417">
    <property type="entry name" value="MEDS"/>
    <property type="match status" value="1"/>
</dbReference>
<evidence type="ECO:0000259" key="2">
    <source>
        <dbReference type="Pfam" id="PF13581"/>
    </source>
</evidence>
<dbReference type="NCBIfam" id="NF041045">
    <property type="entry name" value="RsbA_anti_sig"/>
    <property type="match status" value="1"/>
</dbReference>
<keyword evidence="1" id="KW-0808">Transferase</keyword>
<dbReference type="PANTHER" id="PTHR35526">
    <property type="entry name" value="ANTI-SIGMA-F FACTOR RSBW-RELATED"/>
    <property type="match status" value="1"/>
</dbReference>
<dbReference type="Pfam" id="PF13581">
    <property type="entry name" value="HATPase_c_2"/>
    <property type="match status" value="1"/>
</dbReference>
<proteinExistence type="predicted"/>
<sequence length="338" mass="36240">MRTGAAAGHTGYFHEALYYADEEELLAVVVPFLRGGVAEGEPTVLAFGDEHATLVRSALPAADAGRVLFHPGGDMYARPASAIRSYRKMLAEYTAAGAGQIRIIGELPPIALGATWDWWARYESAINTAYDEFPLWSMCAYDTTTTPPAVLEDVARTHPRSAAPGELHLPSTPYLEPPVFLSRQRPGDPDPLQLTEPILSQVDPDPAAVRAALTNLNRAPAGPVLDEVGLADLLMAATEVLVNAQLHGVSPVRLHCWVGEDRIVVVVTDQGKGPTDPFAGLQPAAHAPVGGLGLWLAHQTCDHVALYRDDGQFTVRLISGNPHHRVAEQNRISAAEPA</sequence>
<dbReference type="InterPro" id="IPR036890">
    <property type="entry name" value="HATPase_C_sf"/>
</dbReference>
<keyword evidence="1" id="KW-0418">Kinase</keyword>
<dbReference type="AlphaFoldDB" id="A0A1Q8CUT0"/>
<gene>
    <name evidence="4" type="ORF">BU204_08280</name>
</gene>
<evidence type="ECO:0000313" key="5">
    <source>
        <dbReference type="Proteomes" id="UP000185596"/>
    </source>
</evidence>
<dbReference type="SUPFAM" id="SSF55874">
    <property type="entry name" value="ATPase domain of HSP90 chaperone/DNA topoisomerase II/histidine kinase"/>
    <property type="match status" value="1"/>
</dbReference>
<protein>
    <submittedName>
        <fullName evidence="4">Transcriptional regulator</fullName>
    </submittedName>
</protein>